<keyword evidence="2" id="KW-1185">Reference proteome</keyword>
<protein>
    <submittedName>
        <fullName evidence="1">Uncharacterized protein</fullName>
    </submittedName>
</protein>
<evidence type="ECO:0000313" key="2">
    <source>
        <dbReference type="Proteomes" id="UP000775547"/>
    </source>
</evidence>
<dbReference type="Proteomes" id="UP000775547">
    <property type="component" value="Unassembled WGS sequence"/>
</dbReference>
<reference evidence="1" key="1">
    <citation type="submission" date="2020-07" db="EMBL/GenBank/DDBJ databases">
        <authorList>
            <person name="Nieuwenhuis M."/>
            <person name="Van De Peppel L.J.J."/>
        </authorList>
    </citation>
    <scope>NUCLEOTIDE SEQUENCE</scope>
    <source>
        <strain evidence="1">AP01</strain>
        <tissue evidence="1">Mycelium</tissue>
    </source>
</reference>
<reference evidence="1" key="2">
    <citation type="submission" date="2021-10" db="EMBL/GenBank/DDBJ databases">
        <title>Phylogenomics reveals ancestral predisposition of the termite-cultivated fungus Termitomyces towards a domesticated lifestyle.</title>
        <authorList>
            <person name="Auxier B."/>
            <person name="Grum-Grzhimaylo A."/>
            <person name="Cardenas M.E."/>
            <person name="Lodge J.D."/>
            <person name="Laessoe T."/>
            <person name="Pedersen O."/>
            <person name="Smith M.E."/>
            <person name="Kuyper T.W."/>
            <person name="Franco-Molano E.A."/>
            <person name="Baroni T.J."/>
            <person name="Aanen D.K."/>
        </authorList>
    </citation>
    <scope>NUCLEOTIDE SEQUENCE</scope>
    <source>
        <strain evidence="1">AP01</strain>
        <tissue evidence="1">Mycelium</tissue>
    </source>
</reference>
<proteinExistence type="predicted"/>
<dbReference type="AlphaFoldDB" id="A0A9P7KAH9"/>
<gene>
    <name evidence="1" type="ORF">DXG03_006696</name>
</gene>
<evidence type="ECO:0000313" key="1">
    <source>
        <dbReference type="EMBL" id="KAG5640891.1"/>
    </source>
</evidence>
<dbReference type="OrthoDB" id="3062767at2759"/>
<organism evidence="1 2">
    <name type="scientific">Asterophora parasitica</name>
    <dbReference type="NCBI Taxonomy" id="117018"/>
    <lineage>
        <taxon>Eukaryota</taxon>
        <taxon>Fungi</taxon>
        <taxon>Dikarya</taxon>
        <taxon>Basidiomycota</taxon>
        <taxon>Agaricomycotina</taxon>
        <taxon>Agaricomycetes</taxon>
        <taxon>Agaricomycetidae</taxon>
        <taxon>Agaricales</taxon>
        <taxon>Tricholomatineae</taxon>
        <taxon>Lyophyllaceae</taxon>
        <taxon>Asterophora</taxon>
    </lineage>
</organism>
<dbReference type="EMBL" id="JABCKV010000457">
    <property type="protein sequence ID" value="KAG5640891.1"/>
    <property type="molecule type" value="Genomic_DNA"/>
</dbReference>
<name>A0A9P7KAH9_9AGAR</name>
<accession>A0A9P7KAH9</accession>
<comment type="caution">
    <text evidence="1">The sequence shown here is derived from an EMBL/GenBank/DDBJ whole genome shotgun (WGS) entry which is preliminary data.</text>
</comment>
<sequence>MLEDNIAHSTSETLADAITTKALNNLKPITTKLVATASFVTATNTQQAETTLTLKEVSSHLATLTASLSELSTKLTTNPTPTATAPSSCPTWASVVSSSPPAHLPAYLPTCPTPLLALYDPTTSNQRAQVQQCILHAVCTILVDMNSNDDLAPDNHSPATNNIFREALNKDIAGLKERLLATGYSMKEGDSTPNHDQKTHIHGITFLEHGAYLLKMDSEQAAHQFHTYTCDSNIELLKMRLGHSAKVIPKPHNLIFYFVPCGNALFDPTSAKH</sequence>